<accession>A0AAV6QFM9</accession>
<dbReference type="FunFam" id="3.30.497.10:FF:000001">
    <property type="entry name" value="Serine protease inhibitor"/>
    <property type="match status" value="1"/>
</dbReference>
<dbReference type="EMBL" id="JAGKHQ010000017">
    <property type="protein sequence ID" value="KAG7489066.1"/>
    <property type="molecule type" value="Genomic_DNA"/>
</dbReference>
<comment type="caution">
    <text evidence="12">The sequence shown here is derived from an EMBL/GenBank/DDBJ whole genome shotgun (WGS) entry which is preliminary data.</text>
</comment>
<evidence type="ECO:0000256" key="8">
    <source>
        <dbReference type="ARBA" id="ARBA00042967"/>
    </source>
</evidence>
<evidence type="ECO:0000256" key="5">
    <source>
        <dbReference type="ARBA" id="ARBA00023180"/>
    </source>
</evidence>
<dbReference type="PROSITE" id="PS00284">
    <property type="entry name" value="SERPIN"/>
    <property type="match status" value="1"/>
</dbReference>
<proteinExistence type="inferred from homology"/>
<dbReference type="PANTHER" id="PTHR11461">
    <property type="entry name" value="SERINE PROTEASE INHIBITOR, SERPIN"/>
    <property type="match status" value="1"/>
</dbReference>
<dbReference type="InterPro" id="IPR023796">
    <property type="entry name" value="Serpin_dom"/>
</dbReference>
<comment type="similarity">
    <text evidence="2 10">Belongs to the serpin family.</text>
</comment>
<dbReference type="PANTHER" id="PTHR11461:SF375">
    <property type="entry name" value="THYROXINE-BINDING GLOBULIN"/>
    <property type="match status" value="1"/>
</dbReference>
<evidence type="ECO:0000256" key="1">
    <source>
        <dbReference type="ARBA" id="ARBA00004613"/>
    </source>
</evidence>
<evidence type="ECO:0000313" key="12">
    <source>
        <dbReference type="EMBL" id="KAG7489066.1"/>
    </source>
</evidence>
<dbReference type="SMART" id="SM00093">
    <property type="entry name" value="SERPIN"/>
    <property type="match status" value="1"/>
</dbReference>
<gene>
    <name evidence="12" type="ORF">JOB18_003932</name>
</gene>
<dbReference type="Proteomes" id="UP000693946">
    <property type="component" value="Linkage Group LG5"/>
</dbReference>
<comment type="subcellular location">
    <subcellularLocation>
        <location evidence="1">Secreted</location>
    </subcellularLocation>
</comment>
<protein>
    <recommendedName>
        <fullName evidence="7">Thyroxine-binding globulin</fullName>
    </recommendedName>
    <alternativeName>
        <fullName evidence="9">Serpin A7</fullName>
    </alternativeName>
    <alternativeName>
        <fullName evidence="8">T4-binding globulin</fullName>
    </alternativeName>
</protein>
<dbReference type="Pfam" id="PF00079">
    <property type="entry name" value="Serpin"/>
    <property type="match status" value="1"/>
</dbReference>
<evidence type="ECO:0000313" key="13">
    <source>
        <dbReference type="Proteomes" id="UP000693946"/>
    </source>
</evidence>
<dbReference type="InterPro" id="IPR023795">
    <property type="entry name" value="Serpin_CS"/>
</dbReference>
<keyword evidence="5" id="KW-0325">Glycoprotein</keyword>
<evidence type="ECO:0000256" key="9">
    <source>
        <dbReference type="ARBA" id="ARBA00043177"/>
    </source>
</evidence>
<evidence type="ECO:0000256" key="7">
    <source>
        <dbReference type="ARBA" id="ARBA00039512"/>
    </source>
</evidence>
<keyword evidence="4" id="KW-0732">Signal</keyword>
<name>A0AAV6QFM9_SOLSE</name>
<evidence type="ECO:0000259" key="11">
    <source>
        <dbReference type="SMART" id="SM00093"/>
    </source>
</evidence>
<evidence type="ECO:0000256" key="6">
    <source>
        <dbReference type="ARBA" id="ARBA00037352"/>
    </source>
</evidence>
<dbReference type="InterPro" id="IPR000215">
    <property type="entry name" value="Serpin_fam"/>
</dbReference>
<feature type="domain" description="Serpin" evidence="11">
    <location>
        <begin position="96"/>
        <end position="453"/>
    </location>
</feature>
<keyword evidence="13" id="KW-1185">Reference proteome</keyword>
<evidence type="ECO:0000256" key="4">
    <source>
        <dbReference type="ARBA" id="ARBA00022729"/>
    </source>
</evidence>
<organism evidence="12 13">
    <name type="scientific">Solea senegalensis</name>
    <name type="common">Senegalese sole</name>
    <dbReference type="NCBI Taxonomy" id="28829"/>
    <lineage>
        <taxon>Eukaryota</taxon>
        <taxon>Metazoa</taxon>
        <taxon>Chordata</taxon>
        <taxon>Craniata</taxon>
        <taxon>Vertebrata</taxon>
        <taxon>Euteleostomi</taxon>
        <taxon>Actinopterygii</taxon>
        <taxon>Neopterygii</taxon>
        <taxon>Teleostei</taxon>
        <taxon>Neoteleostei</taxon>
        <taxon>Acanthomorphata</taxon>
        <taxon>Carangaria</taxon>
        <taxon>Pleuronectiformes</taxon>
        <taxon>Pleuronectoidei</taxon>
        <taxon>Soleidae</taxon>
        <taxon>Solea</taxon>
    </lineage>
</organism>
<evidence type="ECO:0000256" key="2">
    <source>
        <dbReference type="ARBA" id="ARBA00009500"/>
    </source>
</evidence>
<keyword evidence="3" id="KW-0964">Secreted</keyword>
<reference evidence="12 13" key="1">
    <citation type="journal article" date="2021" name="Sci. Rep.">
        <title>Chromosome anchoring in Senegalese sole (Solea senegalensis) reveals sex-associated markers and genome rearrangements in flatfish.</title>
        <authorList>
            <person name="Guerrero-Cozar I."/>
            <person name="Gomez-Garrido J."/>
            <person name="Berbel C."/>
            <person name="Martinez-Blanch J.F."/>
            <person name="Alioto T."/>
            <person name="Claros M.G."/>
            <person name="Gagnaire P.A."/>
            <person name="Manchado M."/>
        </authorList>
    </citation>
    <scope>NUCLEOTIDE SEQUENCE [LARGE SCALE GENOMIC DNA]</scope>
    <source>
        <strain evidence="12">Sse05_10M</strain>
    </source>
</reference>
<sequence>MCKYQLVMQNKQSQSTAAVIPLIKRDIVLCPELTGHQETFIMMRAWLSLWLVSAAVCLCLAHHHLSYDQSDDQDTAVENATDGVSLVAAANREFAFRLYRKLAAHADSQGKNVFYSPRSVSLALSALSAGARGETHQQLFSGLGFNSSVLTQAAVDEAFRTMLRKANAKSSKDSSEGTAVFIDDHFKANPDFLSVLQRSYSAEAFNVDFLKTKESADTINDYVSKKTSGKIDKLVEGLDASTVMYLISYIYFKGKWETPFEPESTRADEFLVDENTKVPVQMMYMEESVHTYYDMSINTSVLYLPFNGSSYGMMLLLPDDMETLENSICPAHVTKWLKWMKKKQYDIHVPKFSIKTSYDLKDILTDMGMSDMFGDRANLAGISDLKLAVSQVVHKATLDVDEAGATATAATGIGITLLSFRIVPVLKFNRPFMVVVIDRVSQDTLFLGKIVNPNV</sequence>
<evidence type="ECO:0000256" key="10">
    <source>
        <dbReference type="RuleBase" id="RU000411"/>
    </source>
</evidence>
<dbReference type="AlphaFoldDB" id="A0AAV6QFM9"/>
<comment type="function">
    <text evidence="6">Major thyroid hormone transport protein in serum.</text>
</comment>
<dbReference type="GO" id="GO:0005615">
    <property type="term" value="C:extracellular space"/>
    <property type="evidence" value="ECO:0007669"/>
    <property type="project" value="InterPro"/>
</dbReference>
<dbReference type="GO" id="GO:0004867">
    <property type="term" value="F:serine-type endopeptidase inhibitor activity"/>
    <property type="evidence" value="ECO:0007669"/>
    <property type="project" value="InterPro"/>
</dbReference>
<evidence type="ECO:0000256" key="3">
    <source>
        <dbReference type="ARBA" id="ARBA00022525"/>
    </source>
</evidence>